<dbReference type="GO" id="GO:0005525">
    <property type="term" value="F:GTP binding"/>
    <property type="evidence" value="ECO:0007669"/>
    <property type="project" value="InterPro"/>
</dbReference>
<reference evidence="2 3" key="1">
    <citation type="submission" date="2019-11" db="EMBL/GenBank/DDBJ databases">
        <title>Draft genome sequence of Paludibacterium sp. dN18-1.</title>
        <authorList>
            <person name="Im W.-T."/>
        </authorList>
    </citation>
    <scope>NUCLEOTIDE SEQUENCE [LARGE SCALE GENOMIC DNA]</scope>
    <source>
        <strain evidence="3">dN 18-1</strain>
    </source>
</reference>
<dbReference type="RefSeq" id="WP_312854526.1">
    <property type="nucleotide sequence ID" value="NZ_WLYX01000001.1"/>
</dbReference>
<proteinExistence type="predicted"/>
<organism evidence="2 3">
    <name type="scientific">Paludibacterium denitrificans</name>
    <dbReference type="NCBI Taxonomy" id="2675226"/>
    <lineage>
        <taxon>Bacteria</taxon>
        <taxon>Pseudomonadati</taxon>
        <taxon>Pseudomonadota</taxon>
        <taxon>Betaproteobacteria</taxon>
        <taxon>Neisseriales</taxon>
        <taxon>Chromobacteriaceae</taxon>
        <taxon>Paludibacterium</taxon>
    </lineage>
</organism>
<name>A0A844GBH9_9NEIS</name>
<dbReference type="EMBL" id="WLYX01000001">
    <property type="protein sequence ID" value="MTD32277.1"/>
    <property type="molecule type" value="Genomic_DNA"/>
</dbReference>
<dbReference type="InterPro" id="IPR027417">
    <property type="entry name" value="P-loop_NTPase"/>
</dbReference>
<keyword evidence="3" id="KW-1185">Reference proteome</keyword>
<comment type="caution">
    <text evidence="2">The sequence shown here is derived from an EMBL/GenBank/DDBJ whole genome shotgun (WGS) entry which is preliminary data.</text>
</comment>
<dbReference type="Pfam" id="PF03205">
    <property type="entry name" value="MobB"/>
    <property type="match status" value="1"/>
</dbReference>
<dbReference type="InterPro" id="IPR004435">
    <property type="entry name" value="MobB_dom"/>
</dbReference>
<dbReference type="Proteomes" id="UP000446658">
    <property type="component" value="Unassembled WGS sequence"/>
</dbReference>
<dbReference type="AlphaFoldDB" id="A0A844GBH9"/>
<evidence type="ECO:0000313" key="2">
    <source>
        <dbReference type="EMBL" id="MTD32277.1"/>
    </source>
</evidence>
<gene>
    <name evidence="2" type="ORF">GKE73_00040</name>
</gene>
<evidence type="ECO:0000313" key="3">
    <source>
        <dbReference type="Proteomes" id="UP000446658"/>
    </source>
</evidence>
<evidence type="ECO:0000259" key="1">
    <source>
        <dbReference type="Pfam" id="PF03205"/>
    </source>
</evidence>
<dbReference type="Gene3D" id="3.40.50.300">
    <property type="entry name" value="P-loop containing nucleotide triphosphate hydrolases"/>
    <property type="match status" value="1"/>
</dbReference>
<sequence length="148" mass="16535">MCRAGYLWLVRFGENRRLSSNFCLCWCWRAWACRLNVIKHSHHVPVPWSRPPRDSARFRHAGAKEVMLATLGVIVAEPSSLLREAAEPVLSGAASKAGSPPTSNLIEGFKKEAIDRIEVWRAGNGQAATRTGRQWDYRSGFATADQMP</sequence>
<protein>
    <recommendedName>
        <fullName evidence="1">Molybdopterin-guanine dinucleotide biosynthesis protein B (MobB) domain-containing protein</fullName>
    </recommendedName>
</protein>
<dbReference type="GO" id="GO:0006777">
    <property type="term" value="P:Mo-molybdopterin cofactor biosynthetic process"/>
    <property type="evidence" value="ECO:0007669"/>
    <property type="project" value="InterPro"/>
</dbReference>
<feature type="domain" description="Molybdopterin-guanine dinucleotide biosynthesis protein B (MobB)" evidence="1">
    <location>
        <begin position="33"/>
        <end position="129"/>
    </location>
</feature>
<accession>A0A844GBH9</accession>